<dbReference type="InterPro" id="IPR027385">
    <property type="entry name" value="Beta-barrel_OMP"/>
</dbReference>
<dbReference type="KEGG" id="ptc:phytr_11880"/>
<reference evidence="4 5" key="1">
    <citation type="submission" date="2018-03" db="EMBL/GenBank/DDBJ databases">
        <title>A gene transfer event suggests a long-term partnership between eustigmatophyte algae and a novel lineage of endosymbiotic bacteria.</title>
        <authorList>
            <person name="Yurchenko T."/>
            <person name="Sevcikova T."/>
            <person name="Pribyl P."/>
            <person name="El Karkouri K."/>
            <person name="Klimes V."/>
            <person name="Amaral R."/>
            <person name="Zbrankova V."/>
            <person name="Kim E."/>
            <person name="Raoult D."/>
            <person name="Santos L.M.A."/>
            <person name="Elias M."/>
        </authorList>
    </citation>
    <scope>NUCLEOTIDE SEQUENCE [LARGE SCALE GENOMIC DNA]</scope>
    <source>
        <strain evidence="4">CCALA 838</strain>
    </source>
</reference>
<evidence type="ECO:0000256" key="2">
    <source>
        <dbReference type="SAM" id="SignalP"/>
    </source>
</evidence>
<evidence type="ECO:0000256" key="1">
    <source>
        <dbReference type="ARBA" id="ARBA00022729"/>
    </source>
</evidence>
<dbReference type="Gene3D" id="2.40.160.20">
    <property type="match status" value="1"/>
</dbReference>
<feature type="chain" id="PRO_5015107904" description="Outer membrane protein beta-barrel domain-containing protein" evidence="2">
    <location>
        <begin position="20"/>
        <end position="213"/>
    </location>
</feature>
<evidence type="ECO:0000313" key="5">
    <source>
        <dbReference type="Proteomes" id="UP000241762"/>
    </source>
</evidence>
<evidence type="ECO:0000259" key="3">
    <source>
        <dbReference type="Pfam" id="PF13505"/>
    </source>
</evidence>
<dbReference type="EMBL" id="CP027845">
    <property type="protein sequence ID" value="AVP88113.1"/>
    <property type="molecule type" value="Genomic_DNA"/>
</dbReference>
<dbReference type="OrthoDB" id="5643626at2"/>
<dbReference type="InterPro" id="IPR011250">
    <property type="entry name" value="OMP/PagP_B-barrel"/>
</dbReference>
<feature type="domain" description="Outer membrane protein beta-barrel" evidence="3">
    <location>
        <begin position="16"/>
        <end position="190"/>
    </location>
</feature>
<keyword evidence="5" id="KW-1185">Reference proteome</keyword>
<keyword evidence="1 2" id="KW-0732">Signal</keyword>
<sequence>MTKLHKILLPLLITTTAQANHNFYLHGAVGAISQHKPSLPEISDDSVYRIKKTTPAPEISFGVGYQFSPRTRGEIVFVKPFFNKSRMVLKDERTNEFTDYAIITPNVNSLQLRGYVDIFDICDTYKVYLGAGVGASHVKGKLKIDYGNEANVYKFKHKYNFAYIFAAGTSFNISKDLKIGLEYNYSYHGKARDGFYKTPLRSHGIIAKIRWDL</sequence>
<name>A0A2P1PA19_9RICK</name>
<gene>
    <name evidence="4" type="ORF">phytr_11880</name>
</gene>
<proteinExistence type="predicted"/>
<accession>A0A2P1PA19</accession>
<dbReference type="RefSeq" id="WP_106874927.1">
    <property type="nucleotide sequence ID" value="NZ_CP027845.1"/>
</dbReference>
<dbReference type="SUPFAM" id="SSF56925">
    <property type="entry name" value="OMPA-like"/>
    <property type="match status" value="1"/>
</dbReference>
<organism evidence="4 5">
    <name type="scientific">Candidatus Phycorickettsia trachydisci</name>
    <dbReference type="NCBI Taxonomy" id="2115978"/>
    <lineage>
        <taxon>Bacteria</taxon>
        <taxon>Pseudomonadati</taxon>
        <taxon>Pseudomonadota</taxon>
        <taxon>Alphaproteobacteria</taxon>
        <taxon>Rickettsiales</taxon>
        <taxon>Rickettsiaceae</taxon>
        <taxon>Candidatus Phycorickettsia</taxon>
    </lineage>
</organism>
<dbReference type="AlphaFoldDB" id="A0A2P1PA19"/>
<feature type="signal peptide" evidence="2">
    <location>
        <begin position="1"/>
        <end position="19"/>
    </location>
</feature>
<protein>
    <recommendedName>
        <fullName evidence="3">Outer membrane protein beta-barrel domain-containing protein</fullName>
    </recommendedName>
</protein>
<evidence type="ECO:0000313" key="4">
    <source>
        <dbReference type="EMBL" id="AVP88113.1"/>
    </source>
</evidence>
<dbReference type="Pfam" id="PF13505">
    <property type="entry name" value="OMP_b-brl"/>
    <property type="match status" value="1"/>
</dbReference>
<dbReference type="Proteomes" id="UP000241762">
    <property type="component" value="Chromosome"/>
</dbReference>